<dbReference type="GO" id="GO:0008664">
    <property type="term" value="F:RNA 2',3'-cyclic 3'-phosphodiesterase activity"/>
    <property type="evidence" value="ECO:0007669"/>
    <property type="project" value="InterPro"/>
</dbReference>
<dbReference type="InterPro" id="IPR019510">
    <property type="entry name" value="AKAP7-like_phosphoesterase"/>
</dbReference>
<dbReference type="Gene3D" id="3.90.1140.10">
    <property type="entry name" value="Cyclic phosphodiesterase"/>
    <property type="match status" value="1"/>
</dbReference>
<keyword evidence="1" id="KW-0378">Hydrolase</keyword>
<dbReference type="GeneID" id="18563455"/>
<dbReference type="PANTHER" id="PTHR35561:SF1">
    <property type="entry name" value="RNA 2',3'-CYCLIC PHOSPHODIESTERASE"/>
    <property type="match status" value="1"/>
</dbReference>
<dbReference type="InterPro" id="IPR004175">
    <property type="entry name" value="RNA_CPDase"/>
</dbReference>
<dbReference type="RefSeq" id="YP_009015543.1">
    <property type="nucleotide sequence ID" value="NC_023719.1"/>
</dbReference>
<dbReference type="InterPro" id="IPR009097">
    <property type="entry name" value="Cyclic_Pdiesterase"/>
</dbReference>
<name>G3M9Y1_9CAUD</name>
<evidence type="ECO:0000256" key="1">
    <source>
        <dbReference type="ARBA" id="ARBA00022801"/>
    </source>
</evidence>
<protein>
    <submittedName>
        <fullName evidence="3">Gp240</fullName>
    </submittedName>
</protein>
<dbReference type="EMBL" id="JN638751">
    <property type="protein sequence ID" value="AEO93499.1"/>
    <property type="molecule type" value="Genomic_DNA"/>
</dbReference>
<feature type="domain" description="A-kinase anchor protein 7-like phosphoesterase" evidence="2">
    <location>
        <begin position="19"/>
        <end position="139"/>
    </location>
</feature>
<accession>G3M9Y1</accession>
<dbReference type="Pfam" id="PF10469">
    <property type="entry name" value="AKAP7_NLS"/>
    <property type="match status" value="1"/>
</dbReference>
<dbReference type="Proteomes" id="UP000009273">
    <property type="component" value="Segment"/>
</dbReference>
<evidence type="ECO:0000259" key="2">
    <source>
        <dbReference type="Pfam" id="PF10469"/>
    </source>
</evidence>
<sequence>MSIYFAVEFDEKTNARLKQKQLLVKQNSTQGDFVQPETFHITVLFCVGGDGGYSRSEYVELLDEFGRRYKDQLKPFDLKLQNFCQFPGRNDNGNVVWVGVRDSFPLYEIKDNLEKTIQSMNIKKEKSQHNSYTPHITMAYDCILKDGFNTLFEEDEPVTIKSLVLWDSFKAGKNGNDAHVYNKVHELFF</sequence>
<evidence type="ECO:0000313" key="3">
    <source>
        <dbReference type="EMBL" id="AEO93499.1"/>
    </source>
</evidence>
<reference evidence="3 4" key="1">
    <citation type="submission" date="2011-09" db="EMBL/GenBank/DDBJ databases">
        <authorList>
            <person name="Pope W.H."/>
            <person name="Pedulla M.L."/>
            <person name="Ford M.E."/>
            <person name="Peebles C.L."/>
            <person name="Hatfull G.H."/>
            <person name="Hendrix R.W."/>
        </authorList>
    </citation>
    <scope>NUCLEOTIDE SEQUENCE [LARGE SCALE GENOMIC DNA]</scope>
    <source>
        <strain evidence="3">G</strain>
    </source>
</reference>
<dbReference type="KEGG" id="vg:18563455"/>
<dbReference type="GO" id="GO:0004113">
    <property type="term" value="F:2',3'-cyclic-nucleotide 3'-phosphodiesterase activity"/>
    <property type="evidence" value="ECO:0007669"/>
    <property type="project" value="InterPro"/>
</dbReference>
<evidence type="ECO:0000313" key="4">
    <source>
        <dbReference type="Proteomes" id="UP000009273"/>
    </source>
</evidence>
<dbReference type="PANTHER" id="PTHR35561">
    <property type="entry name" value="RNA 2',3'-CYCLIC PHOSPHODIESTERASE"/>
    <property type="match status" value="1"/>
</dbReference>
<gene>
    <name evidence="3" type="primary">240</name>
    <name evidence="3" type="ORF">G_240</name>
</gene>
<dbReference type="SUPFAM" id="SSF55144">
    <property type="entry name" value="LigT-like"/>
    <property type="match status" value="1"/>
</dbReference>
<organism evidence="3 4">
    <name type="scientific">Bacillus phage G</name>
    <dbReference type="NCBI Taxonomy" id="2884420"/>
    <lineage>
        <taxon>Viruses</taxon>
        <taxon>Duplodnaviria</taxon>
        <taxon>Heunggongvirae</taxon>
        <taxon>Uroviricota</taxon>
        <taxon>Caudoviricetes</taxon>
        <taxon>Donellivirus</taxon>
        <taxon>Donellivirus gee</taxon>
    </lineage>
</organism>
<proteinExistence type="predicted"/>
<keyword evidence="4" id="KW-1185">Reference proteome</keyword>